<keyword evidence="6 7" id="KW-0592">Phosphate transport</keyword>
<dbReference type="PIRSF" id="PIRSF003107">
    <property type="entry name" value="PhoU"/>
    <property type="match status" value="1"/>
</dbReference>
<evidence type="ECO:0000256" key="3">
    <source>
        <dbReference type="ARBA" id="ARBA00011738"/>
    </source>
</evidence>
<dbReference type="AlphaFoldDB" id="A0A9D1LXF5"/>
<dbReference type="NCBIfam" id="TIGR02135">
    <property type="entry name" value="phoU_full"/>
    <property type="match status" value="1"/>
</dbReference>
<feature type="domain" description="PhoU" evidence="8">
    <location>
        <begin position="17"/>
        <end position="103"/>
    </location>
</feature>
<evidence type="ECO:0000259" key="8">
    <source>
        <dbReference type="Pfam" id="PF01895"/>
    </source>
</evidence>
<evidence type="ECO:0000256" key="6">
    <source>
        <dbReference type="ARBA" id="ARBA00022592"/>
    </source>
</evidence>
<dbReference type="EMBL" id="DVNG01000031">
    <property type="protein sequence ID" value="HIU49782.1"/>
    <property type="molecule type" value="Genomic_DNA"/>
</dbReference>
<dbReference type="PANTHER" id="PTHR42930">
    <property type="entry name" value="PHOSPHATE-SPECIFIC TRANSPORT SYSTEM ACCESSORY PROTEIN PHOU"/>
    <property type="match status" value="1"/>
</dbReference>
<dbReference type="InterPro" id="IPR028366">
    <property type="entry name" value="PhoU"/>
</dbReference>
<evidence type="ECO:0000256" key="1">
    <source>
        <dbReference type="ARBA" id="ARBA00004496"/>
    </source>
</evidence>
<reference evidence="9" key="1">
    <citation type="submission" date="2020-10" db="EMBL/GenBank/DDBJ databases">
        <authorList>
            <person name="Gilroy R."/>
        </authorList>
    </citation>
    <scope>NUCLEOTIDE SEQUENCE</scope>
    <source>
        <strain evidence="9">ChiGjej1B1-1684</strain>
    </source>
</reference>
<organism evidence="9 10">
    <name type="scientific">Candidatus Limousia pullorum</name>
    <dbReference type="NCBI Taxonomy" id="2840860"/>
    <lineage>
        <taxon>Bacteria</taxon>
        <taxon>Bacillati</taxon>
        <taxon>Bacillota</taxon>
        <taxon>Clostridia</taxon>
        <taxon>Eubacteriales</taxon>
        <taxon>Oscillospiraceae</taxon>
        <taxon>Oscillospiraceae incertae sedis</taxon>
        <taxon>Candidatus Limousia</taxon>
    </lineage>
</organism>
<evidence type="ECO:0000256" key="7">
    <source>
        <dbReference type="PIRNR" id="PIRNR003107"/>
    </source>
</evidence>
<dbReference type="Gene3D" id="1.20.58.220">
    <property type="entry name" value="Phosphate transport system protein phou homolog 2, domain 2"/>
    <property type="match status" value="1"/>
</dbReference>
<dbReference type="GO" id="GO:0005737">
    <property type="term" value="C:cytoplasm"/>
    <property type="evidence" value="ECO:0007669"/>
    <property type="project" value="UniProtKB-SubCell"/>
</dbReference>
<comment type="subcellular location">
    <subcellularLocation>
        <location evidence="1 7">Cytoplasm</location>
    </subcellularLocation>
</comment>
<dbReference type="FunFam" id="1.20.58.220:FF:000004">
    <property type="entry name" value="Phosphate-specific transport system accessory protein PhoU"/>
    <property type="match status" value="1"/>
</dbReference>
<dbReference type="GO" id="GO:0006817">
    <property type="term" value="P:phosphate ion transport"/>
    <property type="evidence" value="ECO:0007669"/>
    <property type="project" value="UniProtKB-KW"/>
</dbReference>
<feature type="domain" description="PhoU" evidence="8">
    <location>
        <begin position="119"/>
        <end position="203"/>
    </location>
</feature>
<dbReference type="InterPro" id="IPR038078">
    <property type="entry name" value="PhoU-like_sf"/>
</dbReference>
<dbReference type="SUPFAM" id="SSF109755">
    <property type="entry name" value="PhoU-like"/>
    <property type="match status" value="1"/>
</dbReference>
<dbReference type="Pfam" id="PF01895">
    <property type="entry name" value="PhoU"/>
    <property type="match status" value="2"/>
</dbReference>
<dbReference type="InterPro" id="IPR026022">
    <property type="entry name" value="PhoU_dom"/>
</dbReference>
<comment type="function">
    <text evidence="7">Plays a role in the regulation of phosphate uptake.</text>
</comment>
<keyword evidence="5 7" id="KW-0963">Cytoplasm</keyword>
<dbReference type="Proteomes" id="UP000824118">
    <property type="component" value="Unassembled WGS sequence"/>
</dbReference>
<name>A0A9D1LXF5_9FIRM</name>
<gene>
    <name evidence="9" type="primary">phoU</name>
    <name evidence="9" type="ORF">IAD22_02045</name>
</gene>
<evidence type="ECO:0000256" key="2">
    <source>
        <dbReference type="ARBA" id="ARBA00008107"/>
    </source>
</evidence>
<dbReference type="GO" id="GO:0030643">
    <property type="term" value="P:intracellular phosphate ion homeostasis"/>
    <property type="evidence" value="ECO:0007669"/>
    <property type="project" value="InterPro"/>
</dbReference>
<accession>A0A9D1LXF5</accession>
<dbReference type="GO" id="GO:0045936">
    <property type="term" value="P:negative regulation of phosphate metabolic process"/>
    <property type="evidence" value="ECO:0007669"/>
    <property type="project" value="InterPro"/>
</dbReference>
<comment type="caution">
    <text evidence="9">The sequence shown here is derived from an EMBL/GenBank/DDBJ whole genome shotgun (WGS) entry which is preliminary data.</text>
</comment>
<protein>
    <recommendedName>
        <fullName evidence="7">Phosphate-specific transport system accessory protein PhoU</fullName>
    </recommendedName>
</protein>
<keyword evidence="4 7" id="KW-0813">Transport</keyword>
<evidence type="ECO:0000313" key="10">
    <source>
        <dbReference type="Proteomes" id="UP000824118"/>
    </source>
</evidence>
<evidence type="ECO:0000256" key="5">
    <source>
        <dbReference type="ARBA" id="ARBA00022490"/>
    </source>
</evidence>
<evidence type="ECO:0000313" key="9">
    <source>
        <dbReference type="EMBL" id="HIU49782.1"/>
    </source>
</evidence>
<dbReference type="PANTHER" id="PTHR42930:SF3">
    <property type="entry name" value="PHOSPHATE-SPECIFIC TRANSPORT SYSTEM ACCESSORY PROTEIN PHOU"/>
    <property type="match status" value="1"/>
</dbReference>
<comment type="similarity">
    <text evidence="2 7">Belongs to the PhoU family.</text>
</comment>
<proteinExistence type="inferred from homology"/>
<reference evidence="9" key="2">
    <citation type="journal article" date="2021" name="PeerJ">
        <title>Extensive microbial diversity within the chicken gut microbiome revealed by metagenomics and culture.</title>
        <authorList>
            <person name="Gilroy R."/>
            <person name="Ravi A."/>
            <person name="Getino M."/>
            <person name="Pursley I."/>
            <person name="Horton D.L."/>
            <person name="Alikhan N.F."/>
            <person name="Baker D."/>
            <person name="Gharbi K."/>
            <person name="Hall N."/>
            <person name="Watson M."/>
            <person name="Adriaenssens E.M."/>
            <person name="Foster-Nyarko E."/>
            <person name="Jarju S."/>
            <person name="Secka A."/>
            <person name="Antonio M."/>
            <person name="Oren A."/>
            <person name="Chaudhuri R.R."/>
            <person name="La Ragione R."/>
            <person name="Hildebrand F."/>
            <person name="Pallen M.J."/>
        </authorList>
    </citation>
    <scope>NUCLEOTIDE SEQUENCE</scope>
    <source>
        <strain evidence="9">ChiGjej1B1-1684</strain>
    </source>
</reference>
<comment type="subunit">
    <text evidence="3 7">Homodimer.</text>
</comment>
<sequence>MRVQFDKQLETLNIELIKMGALCEDAISCAATYMLEGGKNLLDKVFQADSAIDRKEREIETICMRLLLQQQPVAKDLRTVSSALKMISDMERIGDQAADIAEIMKYTEEFNVPSKLHIGDMARATIQMVTDSIESFVKKDYNTAIAVIKYDDKVDHLFAKVKKELTDYIAKDPENGELYLDLLMIAKYFERIGDHATNIAGWVCYSITGKHNSSIN</sequence>
<evidence type="ECO:0000256" key="4">
    <source>
        <dbReference type="ARBA" id="ARBA00022448"/>
    </source>
</evidence>